<feature type="compositionally biased region" description="Low complexity" evidence="1">
    <location>
        <begin position="252"/>
        <end position="282"/>
    </location>
</feature>
<feature type="compositionally biased region" description="Acidic residues" evidence="1">
    <location>
        <begin position="453"/>
        <end position="469"/>
    </location>
</feature>
<gene>
    <name evidence="4" type="primary">LOC101863761</name>
</gene>
<sequence>MAFSLCRLAFVLCVLLSLLSSSAEAIQGCGTKNAVCSMTGQVKGTVTFGEIQGTGCFNSGNIQVIIDLIGLPKATNVKGKNNRVFTLRLKTYGEILPACTGLGPDFGGLAVGDLGSLSPDSSGRLYNDTVFLPRTNLLKGRDSVLGRSVVIYDGPYSVYGNNPMLGCCVIGLGIPTASEANNAGGNAGIFSGSAFGTPQNQFNNDGGSSKFTLIPYGNNNPNFGFQSSSPGFGSGFYGNSNNNNNQDLGASRNNFNNNNNGFGRGSNNYRNNGGNSPRYGFSSNGGFGQSNQNFNNNNNFNSQNGQSNSNRPYGYTNSQFPSVFSNIGGSDFFNLDGKLAGAALVNGGPDAATGLAGGSIGGGDSLASSLGKGFDPPKGPSFQDIYNRPTGESPLQGGAFSDSVSPERKNSLSDMFFRDKNIKDTIGLTDDDKFIPRESEDEESNSSYQSDSNDPDSDYPNYDDYEPQDDPYNYERGEEPEDYSPPKSDNTLITEATGDGDDVIDINSDGASYPEKSGAKTSGGGPKPIYASNEDSRMNGS</sequence>
<dbReference type="SUPFAM" id="SSF49329">
    <property type="entry name" value="Cu,Zn superoxide dismutase-like"/>
    <property type="match status" value="1"/>
</dbReference>
<dbReference type="GeneID" id="101863761"/>
<feature type="region of interest" description="Disordered" evidence="1">
    <location>
        <begin position="367"/>
        <end position="408"/>
    </location>
</feature>
<evidence type="ECO:0000313" key="3">
    <source>
        <dbReference type="Proteomes" id="UP000694888"/>
    </source>
</evidence>
<feature type="region of interest" description="Disordered" evidence="1">
    <location>
        <begin position="235"/>
        <end position="316"/>
    </location>
</feature>
<feature type="compositionally biased region" description="Low complexity" evidence="1">
    <location>
        <begin position="235"/>
        <end position="245"/>
    </location>
</feature>
<keyword evidence="2" id="KW-0732">Signal</keyword>
<evidence type="ECO:0000256" key="1">
    <source>
        <dbReference type="SAM" id="MobiDB-lite"/>
    </source>
</evidence>
<feature type="compositionally biased region" description="Low complexity" evidence="1">
    <location>
        <begin position="289"/>
        <end position="310"/>
    </location>
</feature>
<dbReference type="RefSeq" id="XP_012941210.2">
    <property type="nucleotide sequence ID" value="XM_013085756.2"/>
</dbReference>
<name>A0ABM1A5H2_APLCA</name>
<dbReference type="Gene3D" id="2.60.40.200">
    <property type="entry name" value="Superoxide dismutase, copper/zinc binding domain"/>
    <property type="match status" value="1"/>
</dbReference>
<feature type="signal peptide" evidence="2">
    <location>
        <begin position="1"/>
        <end position="25"/>
    </location>
</feature>
<organism evidence="3 4">
    <name type="scientific">Aplysia californica</name>
    <name type="common">California sea hare</name>
    <dbReference type="NCBI Taxonomy" id="6500"/>
    <lineage>
        <taxon>Eukaryota</taxon>
        <taxon>Metazoa</taxon>
        <taxon>Spiralia</taxon>
        <taxon>Lophotrochozoa</taxon>
        <taxon>Mollusca</taxon>
        <taxon>Gastropoda</taxon>
        <taxon>Heterobranchia</taxon>
        <taxon>Euthyneura</taxon>
        <taxon>Tectipleura</taxon>
        <taxon>Aplysiida</taxon>
        <taxon>Aplysioidea</taxon>
        <taxon>Aplysiidae</taxon>
        <taxon>Aplysia</taxon>
    </lineage>
</organism>
<protein>
    <submittedName>
        <fullName evidence="4">Uncharacterized protein DDB_G0283357</fullName>
    </submittedName>
</protein>
<evidence type="ECO:0000313" key="4">
    <source>
        <dbReference type="RefSeq" id="XP_012941210.2"/>
    </source>
</evidence>
<proteinExistence type="predicted"/>
<dbReference type="InterPro" id="IPR036423">
    <property type="entry name" value="SOD-like_Cu/Zn_dom_sf"/>
</dbReference>
<evidence type="ECO:0000256" key="2">
    <source>
        <dbReference type="SAM" id="SignalP"/>
    </source>
</evidence>
<accession>A0ABM1A5H2</accession>
<reference evidence="4" key="1">
    <citation type="submission" date="2025-08" db="UniProtKB">
        <authorList>
            <consortium name="RefSeq"/>
        </authorList>
    </citation>
    <scope>IDENTIFICATION</scope>
</reference>
<feature type="chain" id="PRO_5046569094" evidence="2">
    <location>
        <begin position="26"/>
        <end position="541"/>
    </location>
</feature>
<feature type="region of interest" description="Disordered" evidence="1">
    <location>
        <begin position="429"/>
        <end position="541"/>
    </location>
</feature>
<dbReference type="Proteomes" id="UP000694888">
    <property type="component" value="Unplaced"/>
</dbReference>
<keyword evidence="3" id="KW-1185">Reference proteome</keyword>